<feature type="domain" description="Response regulatory" evidence="2">
    <location>
        <begin position="9"/>
        <end position="125"/>
    </location>
</feature>
<keyword evidence="1" id="KW-0597">Phosphoprotein</keyword>
<name>A0A1W1HKB1_9BACT</name>
<reference evidence="4 5" key="1">
    <citation type="submission" date="2017-03" db="EMBL/GenBank/DDBJ databases">
        <authorList>
            <person name="Afonso C.L."/>
            <person name="Miller P.J."/>
            <person name="Scott M.A."/>
            <person name="Spackman E."/>
            <person name="Goraichik I."/>
            <person name="Dimitrov K.M."/>
            <person name="Suarez D.L."/>
            <person name="Swayne D.E."/>
        </authorList>
    </citation>
    <scope>NUCLEOTIDE SEQUENCE [LARGE SCALE GENOMIC DNA]</scope>
    <source>
        <strain evidence="4">PRJEB14757</strain>
    </source>
</reference>
<dbReference type="EMBL" id="FWEV01000328">
    <property type="protein sequence ID" value="SLM32914.1"/>
    <property type="molecule type" value="Genomic_DNA"/>
</dbReference>
<feature type="domain" description="HD-GYP" evidence="3">
    <location>
        <begin position="133"/>
        <end position="330"/>
    </location>
</feature>
<dbReference type="Pfam" id="PF00072">
    <property type="entry name" value="Response_reg"/>
    <property type="match status" value="1"/>
</dbReference>
<protein>
    <submittedName>
        <fullName evidence="4">Response regulator receiver modulated metal dependent phosphohydrolase</fullName>
    </submittedName>
</protein>
<dbReference type="InterPro" id="IPR037522">
    <property type="entry name" value="HD_GYP_dom"/>
</dbReference>
<dbReference type="SUPFAM" id="SSF52172">
    <property type="entry name" value="CheY-like"/>
    <property type="match status" value="1"/>
</dbReference>
<evidence type="ECO:0000256" key="1">
    <source>
        <dbReference type="PROSITE-ProRule" id="PRU00169"/>
    </source>
</evidence>
<dbReference type="PANTHER" id="PTHR45228:SF5">
    <property type="entry name" value="CYCLIC DI-GMP PHOSPHODIESTERASE VC_1348-RELATED"/>
    <property type="match status" value="1"/>
</dbReference>
<dbReference type="Pfam" id="PF13487">
    <property type="entry name" value="HD_5"/>
    <property type="match status" value="1"/>
</dbReference>
<dbReference type="GO" id="GO:0000160">
    <property type="term" value="P:phosphorelay signal transduction system"/>
    <property type="evidence" value="ECO:0007669"/>
    <property type="project" value="InterPro"/>
</dbReference>
<dbReference type="InterPro" id="IPR052020">
    <property type="entry name" value="Cyclic_di-GMP/3'3'-cGAMP_PDE"/>
</dbReference>
<dbReference type="InterPro" id="IPR011006">
    <property type="entry name" value="CheY-like_superfamily"/>
</dbReference>
<dbReference type="PROSITE" id="PS50110">
    <property type="entry name" value="RESPONSE_REGULATORY"/>
    <property type="match status" value="1"/>
</dbReference>
<dbReference type="STRING" id="1246637.MTBBW1_820006"/>
<evidence type="ECO:0000259" key="2">
    <source>
        <dbReference type="PROSITE" id="PS50110"/>
    </source>
</evidence>
<feature type="modified residue" description="4-aspartylphosphate" evidence="1">
    <location>
        <position position="58"/>
    </location>
</feature>
<sequence length="336" mass="37563">MNKDSETKTILIVDDVPENIDLLADILNTKYITKAAISGEKALKILKSGAKIDLALLDINMPSMDGYELCMRIKKDTKLQRIPVIFITASNENQDEIKGFDVGGVDYITKPVNPAIVLRRVKTHLSLVHMDELQKTSLLVIQQLGKAAEFKDNETGLHVIRMSHYSRIIAEKLSNAHEWTNLVFRASPMHDVGKIGVPDNILLKPGPLNDNEWKIMRRHPRMGYQIIGGHDSKLLKLASEIALSHHEKWNGTGYPGGLKGDEIPLSGRIVAIADVFDALTTKRPYKEAWAVERAIDHIKKESGSHFDPELVPLFLSSMGEVLAVRDQWGEPETKAE</sequence>
<dbReference type="GO" id="GO:0016787">
    <property type="term" value="F:hydrolase activity"/>
    <property type="evidence" value="ECO:0007669"/>
    <property type="project" value="UniProtKB-KW"/>
</dbReference>
<organism evidence="4 5">
    <name type="scientific">Desulfamplus magnetovallimortis</name>
    <dbReference type="NCBI Taxonomy" id="1246637"/>
    <lineage>
        <taxon>Bacteria</taxon>
        <taxon>Pseudomonadati</taxon>
        <taxon>Thermodesulfobacteriota</taxon>
        <taxon>Desulfobacteria</taxon>
        <taxon>Desulfobacterales</taxon>
        <taxon>Desulfobacteraceae</taxon>
        <taxon>Desulfamplus</taxon>
    </lineage>
</organism>
<dbReference type="InterPro" id="IPR001789">
    <property type="entry name" value="Sig_transdc_resp-reg_receiver"/>
</dbReference>
<evidence type="ECO:0000259" key="3">
    <source>
        <dbReference type="PROSITE" id="PS51832"/>
    </source>
</evidence>
<keyword evidence="4" id="KW-0378">Hydrolase</keyword>
<dbReference type="Proteomes" id="UP000191931">
    <property type="component" value="Unassembled WGS sequence"/>
</dbReference>
<evidence type="ECO:0000313" key="4">
    <source>
        <dbReference type="EMBL" id="SLM32914.1"/>
    </source>
</evidence>
<dbReference type="CDD" id="cd00077">
    <property type="entry name" value="HDc"/>
    <property type="match status" value="1"/>
</dbReference>
<gene>
    <name evidence="4" type="ORF">MTBBW1_820006</name>
</gene>
<dbReference type="AlphaFoldDB" id="A0A1W1HKB1"/>
<accession>A0A1W1HKB1</accession>
<dbReference type="SMART" id="SM00448">
    <property type="entry name" value="REC"/>
    <property type="match status" value="1"/>
</dbReference>
<dbReference type="Gene3D" id="1.10.3210.10">
    <property type="entry name" value="Hypothetical protein af1432"/>
    <property type="match status" value="1"/>
</dbReference>
<dbReference type="PROSITE" id="PS51832">
    <property type="entry name" value="HD_GYP"/>
    <property type="match status" value="1"/>
</dbReference>
<dbReference type="Gene3D" id="3.40.50.2300">
    <property type="match status" value="1"/>
</dbReference>
<dbReference type="SUPFAM" id="SSF109604">
    <property type="entry name" value="HD-domain/PDEase-like"/>
    <property type="match status" value="1"/>
</dbReference>
<dbReference type="SMART" id="SM00471">
    <property type="entry name" value="HDc"/>
    <property type="match status" value="1"/>
</dbReference>
<dbReference type="OrthoDB" id="9764337at2"/>
<proteinExistence type="predicted"/>
<keyword evidence="5" id="KW-1185">Reference proteome</keyword>
<evidence type="ECO:0000313" key="5">
    <source>
        <dbReference type="Proteomes" id="UP000191931"/>
    </source>
</evidence>
<dbReference type="InterPro" id="IPR003607">
    <property type="entry name" value="HD/PDEase_dom"/>
</dbReference>
<dbReference type="RefSeq" id="WP_080802760.1">
    <property type="nucleotide sequence ID" value="NZ_LT828543.1"/>
</dbReference>
<dbReference type="PANTHER" id="PTHR45228">
    <property type="entry name" value="CYCLIC DI-GMP PHOSPHODIESTERASE TM_0186-RELATED"/>
    <property type="match status" value="1"/>
</dbReference>